<feature type="chain" id="PRO_5041341918" evidence="2">
    <location>
        <begin position="21"/>
        <end position="601"/>
    </location>
</feature>
<gene>
    <name evidence="4" type="ORF">NEE01_03005</name>
</gene>
<dbReference type="SUPFAM" id="SSF51556">
    <property type="entry name" value="Metallo-dependent hydrolases"/>
    <property type="match status" value="1"/>
</dbReference>
<protein>
    <submittedName>
        <fullName evidence="4">Amidohydrolase family protein</fullName>
    </submittedName>
</protein>
<dbReference type="Gene3D" id="3.20.20.140">
    <property type="entry name" value="Metal-dependent hydrolases"/>
    <property type="match status" value="2"/>
</dbReference>
<evidence type="ECO:0000256" key="2">
    <source>
        <dbReference type="SAM" id="SignalP"/>
    </source>
</evidence>
<organism evidence="4 5">
    <name type="scientific">Sphingomonas lycopersici</name>
    <dbReference type="NCBI Taxonomy" id="2951807"/>
    <lineage>
        <taxon>Bacteria</taxon>
        <taxon>Pseudomonadati</taxon>
        <taxon>Pseudomonadota</taxon>
        <taxon>Alphaproteobacteria</taxon>
        <taxon>Sphingomonadales</taxon>
        <taxon>Sphingomonadaceae</taxon>
        <taxon>Sphingomonas</taxon>
    </lineage>
</organism>
<dbReference type="Proteomes" id="UP001165565">
    <property type="component" value="Unassembled WGS sequence"/>
</dbReference>
<dbReference type="InterPro" id="IPR011059">
    <property type="entry name" value="Metal-dep_hydrolase_composite"/>
</dbReference>
<dbReference type="GO" id="GO:0005829">
    <property type="term" value="C:cytosol"/>
    <property type="evidence" value="ECO:0007669"/>
    <property type="project" value="TreeGrafter"/>
</dbReference>
<proteinExistence type="predicted"/>
<dbReference type="InterPro" id="IPR032466">
    <property type="entry name" value="Metal_Hydrolase"/>
</dbReference>
<dbReference type="EMBL" id="JANFAV010000001">
    <property type="protein sequence ID" value="MCW6533748.1"/>
    <property type="molecule type" value="Genomic_DNA"/>
</dbReference>
<evidence type="ECO:0000256" key="1">
    <source>
        <dbReference type="SAM" id="MobiDB-lite"/>
    </source>
</evidence>
<evidence type="ECO:0000259" key="3">
    <source>
        <dbReference type="Pfam" id="PF07969"/>
    </source>
</evidence>
<evidence type="ECO:0000313" key="5">
    <source>
        <dbReference type="Proteomes" id="UP001165565"/>
    </source>
</evidence>
<reference evidence="4" key="1">
    <citation type="submission" date="2022-06" db="EMBL/GenBank/DDBJ databases">
        <title>Sphingomonas sp. nov. isolated from rhizosphere soil of tomato.</title>
        <authorList>
            <person name="Dong H."/>
            <person name="Gao R."/>
        </authorList>
    </citation>
    <scope>NUCLEOTIDE SEQUENCE</scope>
    <source>
        <strain evidence="4">MMSM24</strain>
    </source>
</reference>
<dbReference type="SUPFAM" id="SSF51338">
    <property type="entry name" value="Composite domain of metallo-dependent hydrolases"/>
    <property type="match status" value="1"/>
</dbReference>
<keyword evidence="2" id="KW-0732">Signal</keyword>
<name>A0AA42CSV3_9SPHN</name>
<dbReference type="PANTHER" id="PTHR11647:SF1">
    <property type="entry name" value="COLLAPSIN RESPONSE MEDIATOR PROTEIN"/>
    <property type="match status" value="1"/>
</dbReference>
<keyword evidence="5" id="KW-1185">Reference proteome</keyword>
<feature type="region of interest" description="Disordered" evidence="1">
    <location>
        <begin position="577"/>
        <end position="601"/>
    </location>
</feature>
<feature type="signal peptide" evidence="2">
    <location>
        <begin position="1"/>
        <end position="20"/>
    </location>
</feature>
<dbReference type="Pfam" id="PF07969">
    <property type="entry name" value="Amidohydro_3"/>
    <property type="match status" value="1"/>
</dbReference>
<dbReference type="AlphaFoldDB" id="A0AA42CSV3"/>
<comment type="caution">
    <text evidence="4">The sequence shown here is derived from an EMBL/GenBank/DDBJ whole genome shotgun (WGS) entry which is preliminary data.</text>
</comment>
<evidence type="ECO:0000313" key="4">
    <source>
        <dbReference type="EMBL" id="MCW6533748.1"/>
    </source>
</evidence>
<dbReference type="GO" id="GO:0016812">
    <property type="term" value="F:hydrolase activity, acting on carbon-nitrogen (but not peptide) bonds, in cyclic amides"/>
    <property type="evidence" value="ECO:0007669"/>
    <property type="project" value="TreeGrafter"/>
</dbReference>
<dbReference type="InterPro" id="IPR013108">
    <property type="entry name" value="Amidohydro_3"/>
</dbReference>
<dbReference type="RefSeq" id="WP_265267781.1">
    <property type="nucleotide sequence ID" value="NZ_JANFAV010000001.1"/>
</dbReference>
<accession>A0AA42CSV3</accession>
<dbReference type="InterPro" id="IPR050378">
    <property type="entry name" value="Metallo-dep_Hydrolases_sf"/>
</dbReference>
<dbReference type="PANTHER" id="PTHR11647">
    <property type="entry name" value="HYDRANTOINASE/DIHYDROPYRIMIDINASE FAMILY MEMBER"/>
    <property type="match status" value="1"/>
</dbReference>
<feature type="domain" description="Amidohydrolase 3" evidence="3">
    <location>
        <begin position="486"/>
        <end position="560"/>
    </location>
</feature>
<sequence length="601" mass="65342">MPYRLSCASLALLIATIAVGPGLAVRPGGSPVHYDIVIRGGEVVDGTGGKRFRGDIGIRGEVIAAIGDLSAATADRIVDAKARIVTPGFIDMHAHVADDEAGEHGFLSTDPRLRAGQNYVAQGVTTVLGNPDGAQPFSLRDEGARMRTLGIGTNIALTNGHNGLRALLMRPADTKRPANDDEIRRMQDIIRHDMACEGSFGLSLGLEYDSGRYADRHELIELGRALPAYDGIFIPHLRSQGIAPMWYLPSTSRGAPPPTLDQSIDEILAVAHEAGATVVFTHMKAWGPGYRGEARRLVAKLQAARDRGDRVFMDVYPYDSSGSDGDFVAIPRWAFGADGATQPASDYRTRLDRLLATADSTRRADLIEDIRHFVALKGGPENIVVLAYPDRSYVGKRLSELMALRKLDLPDLILALQREGDPSLPGGARMRAFSMLDDDIKTFYRQPWAATSTDGWIILPEEATGSRKYINTNRRLFGSFPRRIAYYSQQQGVDTLEQAVHSMTALPATILHIGDRGRIAVGMKADVTVIDLPHLRDNTTALEPSVYPDGIDYVLVNGRLAVDRGKRTLALAGKVLSPDRRPDQRCPTPGRTMNPATGGRS</sequence>